<dbReference type="SUPFAM" id="SSF48452">
    <property type="entry name" value="TPR-like"/>
    <property type="match status" value="1"/>
</dbReference>
<dbReference type="RefSeq" id="WP_343893210.1">
    <property type="nucleotide sequence ID" value="NZ_BAAAFZ010000002.1"/>
</dbReference>
<reference evidence="8" key="1">
    <citation type="journal article" date="2019" name="Int. J. Syst. Evol. Microbiol.">
        <title>The Global Catalogue of Microorganisms (GCM) 10K type strain sequencing project: providing services to taxonomists for standard genome sequencing and annotation.</title>
        <authorList>
            <consortium name="The Broad Institute Genomics Platform"/>
            <consortium name="The Broad Institute Genome Sequencing Center for Infectious Disease"/>
            <person name="Wu L."/>
            <person name="Ma J."/>
        </authorList>
    </citation>
    <scope>NUCLEOTIDE SEQUENCE [LARGE SCALE GENOMIC DNA]</scope>
    <source>
        <strain evidence="8">JCM 9933</strain>
    </source>
</reference>
<organism evidence="7 8">
    <name type="scientific">Craurococcus roseus</name>
    <dbReference type="NCBI Taxonomy" id="77585"/>
    <lineage>
        <taxon>Bacteria</taxon>
        <taxon>Pseudomonadati</taxon>
        <taxon>Pseudomonadota</taxon>
        <taxon>Alphaproteobacteria</taxon>
        <taxon>Acetobacterales</taxon>
        <taxon>Acetobacteraceae</taxon>
        <taxon>Craurococcus</taxon>
    </lineage>
</organism>
<dbReference type="EMBL" id="BAAAFZ010000002">
    <property type="protein sequence ID" value="GAA0567140.1"/>
    <property type="molecule type" value="Genomic_DNA"/>
</dbReference>
<evidence type="ECO:0000313" key="7">
    <source>
        <dbReference type="EMBL" id="GAA0567140.1"/>
    </source>
</evidence>
<name>A0ABP3PGQ7_9PROT</name>
<keyword evidence="4 5" id="KW-0472">Membrane</keyword>
<evidence type="ECO:0000256" key="5">
    <source>
        <dbReference type="SAM" id="Phobius"/>
    </source>
</evidence>
<dbReference type="InterPro" id="IPR010817">
    <property type="entry name" value="HemY_N"/>
</dbReference>
<protein>
    <submittedName>
        <fullName evidence="7">Heme biosynthesis HemY N-terminal domain-containing protein</fullName>
    </submittedName>
</protein>
<comment type="caution">
    <text evidence="7">The sequence shown here is derived from an EMBL/GenBank/DDBJ whole genome shotgun (WGS) entry which is preliminary data.</text>
</comment>
<dbReference type="Proteomes" id="UP001501588">
    <property type="component" value="Unassembled WGS sequence"/>
</dbReference>
<evidence type="ECO:0000313" key="8">
    <source>
        <dbReference type="Proteomes" id="UP001501588"/>
    </source>
</evidence>
<dbReference type="Pfam" id="PF07219">
    <property type="entry name" value="HemY_N"/>
    <property type="match status" value="1"/>
</dbReference>
<evidence type="ECO:0000256" key="4">
    <source>
        <dbReference type="ARBA" id="ARBA00023136"/>
    </source>
</evidence>
<keyword evidence="3 5" id="KW-1133">Transmembrane helix</keyword>
<dbReference type="InterPro" id="IPR011990">
    <property type="entry name" value="TPR-like_helical_dom_sf"/>
</dbReference>
<accession>A0ABP3PGQ7</accession>
<proteinExistence type="predicted"/>
<gene>
    <name evidence="7" type="ORF">GCM10009416_01470</name>
</gene>
<feature type="domain" description="HemY N-terminal" evidence="6">
    <location>
        <begin position="26"/>
        <end position="132"/>
    </location>
</feature>
<evidence type="ECO:0000256" key="2">
    <source>
        <dbReference type="ARBA" id="ARBA00022692"/>
    </source>
</evidence>
<dbReference type="Gene3D" id="1.25.40.10">
    <property type="entry name" value="Tetratricopeptide repeat domain"/>
    <property type="match status" value="2"/>
</dbReference>
<comment type="subcellular location">
    <subcellularLocation>
        <location evidence="1">Membrane</location>
    </subcellularLocation>
</comment>
<evidence type="ECO:0000256" key="3">
    <source>
        <dbReference type="ARBA" id="ARBA00022989"/>
    </source>
</evidence>
<keyword evidence="2 5" id="KW-0812">Transmembrane</keyword>
<sequence length="437" mass="46530">MRRAILILAVLAAGVALALWLASVGGSVEVRVGEYGIDTPMPIALLILALGFLLLHGILSFIGWMRRLPGRVRTRRAERNRAEGDAAVTRALVALGAGTAETARLEVRKARAALGDTPQVLLLTAEAERLSGREEAAEEAFRALASREDSRFLGLRGLLRQAMARGDWDAALALAREAESVQPGAAWVREERAQLALRTRDWREALALAPPEAPRAGLALAAAEQEPDPNRASELEREAFQADPGFAPAALAHARRLRDAGSPRRARAVLEAAWAASPHPDLAPPYLEDEPDPLMRVKAVEALIRRNPGHPESQILLARTALDAGLTGRARGVLEAFVQSGRADRRAFLLLSELEEAEKGDTPDARAAQAHWLRDAANAAPEPRWRCANCGTDHAAWGPVCSACGTVGQIAWTATPRTAMPVAAPTGAATAAAADAA</sequence>
<feature type="transmembrane region" description="Helical" evidence="5">
    <location>
        <begin position="43"/>
        <end position="65"/>
    </location>
</feature>
<evidence type="ECO:0000259" key="6">
    <source>
        <dbReference type="Pfam" id="PF07219"/>
    </source>
</evidence>
<keyword evidence="8" id="KW-1185">Reference proteome</keyword>
<evidence type="ECO:0000256" key="1">
    <source>
        <dbReference type="ARBA" id="ARBA00004370"/>
    </source>
</evidence>